<proteinExistence type="predicted"/>
<dbReference type="AlphaFoldDB" id="A0A0V1JJX4"/>
<name>A0A0V1JJX4_TRIPS</name>
<organism evidence="1 2">
    <name type="scientific">Trichinella pseudospiralis</name>
    <name type="common">Parasitic roundworm</name>
    <dbReference type="NCBI Taxonomy" id="6337"/>
    <lineage>
        <taxon>Eukaryota</taxon>
        <taxon>Metazoa</taxon>
        <taxon>Ecdysozoa</taxon>
        <taxon>Nematoda</taxon>
        <taxon>Enoplea</taxon>
        <taxon>Dorylaimia</taxon>
        <taxon>Trichinellida</taxon>
        <taxon>Trichinellidae</taxon>
        <taxon>Trichinella</taxon>
    </lineage>
</organism>
<dbReference type="EMBL" id="JYDV01000093">
    <property type="protein sequence ID" value="KRZ35271.1"/>
    <property type="molecule type" value="Genomic_DNA"/>
</dbReference>
<dbReference type="Proteomes" id="UP000054826">
    <property type="component" value="Unassembled WGS sequence"/>
</dbReference>
<sequence>MTVMFGYVSVFSNDTRSASFGLLFRGQRISIFEASCLRFWCKVCEKNTSLLQSKLWKSRLNLGMIHV</sequence>
<evidence type="ECO:0000313" key="1">
    <source>
        <dbReference type="EMBL" id="KRZ35271.1"/>
    </source>
</evidence>
<accession>A0A0V1JJX4</accession>
<comment type="caution">
    <text evidence="1">The sequence shown here is derived from an EMBL/GenBank/DDBJ whole genome shotgun (WGS) entry which is preliminary data.</text>
</comment>
<reference evidence="1 2" key="1">
    <citation type="submission" date="2015-01" db="EMBL/GenBank/DDBJ databases">
        <title>Evolution of Trichinella species and genotypes.</title>
        <authorList>
            <person name="Korhonen P.K."/>
            <person name="Edoardo P."/>
            <person name="Giuseppe L.R."/>
            <person name="Gasser R.B."/>
        </authorList>
    </citation>
    <scope>NUCLEOTIDE SEQUENCE [LARGE SCALE GENOMIC DNA]</scope>
    <source>
        <strain evidence="1">ISS176</strain>
    </source>
</reference>
<gene>
    <name evidence="1" type="ORF">T4C_12576</name>
</gene>
<evidence type="ECO:0000313" key="2">
    <source>
        <dbReference type="Proteomes" id="UP000054826"/>
    </source>
</evidence>
<protein>
    <submittedName>
        <fullName evidence="1">Uncharacterized protein</fullName>
    </submittedName>
</protein>